<evidence type="ECO:0000313" key="7">
    <source>
        <dbReference type="Proteomes" id="UP000326384"/>
    </source>
</evidence>
<feature type="domain" description="RNA polymerase sigma-70 region 2" evidence="5">
    <location>
        <begin position="8"/>
        <end position="73"/>
    </location>
</feature>
<sequence length="172" mass="20755">MDHFKEIYSGYKHRVYFFVAKYLSEEEDIEEIVQDIFMHVWKYLSKTHSPSEIEALIFKSAKQEISNFYRKRKMIFVPLENSPESQDEETSEMEKQFQQEDQLKKIESLLEQVPERSREFFIKNKIQNLSLFTIAQENDISKTAVEKHVNKVLKFLRANLNFWFLILYLIAK</sequence>
<dbReference type="InterPro" id="IPR013325">
    <property type="entry name" value="RNA_pol_sigma_r2"/>
</dbReference>
<dbReference type="Gene3D" id="1.10.10.10">
    <property type="entry name" value="Winged helix-like DNA-binding domain superfamily/Winged helix DNA-binding domain"/>
    <property type="match status" value="1"/>
</dbReference>
<dbReference type="NCBIfam" id="TIGR02937">
    <property type="entry name" value="sigma70-ECF"/>
    <property type="match status" value="1"/>
</dbReference>
<keyword evidence="2" id="KW-0805">Transcription regulation</keyword>
<name>A0A5N4BV67_9FLAO</name>
<dbReference type="InterPro" id="IPR039425">
    <property type="entry name" value="RNA_pol_sigma-70-like"/>
</dbReference>
<evidence type="ECO:0000313" key="6">
    <source>
        <dbReference type="EMBL" id="KAB1232333.1"/>
    </source>
</evidence>
<dbReference type="InterPro" id="IPR007627">
    <property type="entry name" value="RNA_pol_sigma70_r2"/>
</dbReference>
<comment type="similarity">
    <text evidence="1">Belongs to the sigma-70 factor family. ECF subfamily.</text>
</comment>
<keyword evidence="7" id="KW-1185">Reference proteome</keyword>
<reference evidence="6 7" key="1">
    <citation type="journal article" date="2019" name="Stand. Genomic Sci.">
        <title>Draft Whole-Genome Sequence of a Novel Chryseobacterium viscerum Strain Isolated from Fresh Water at Dripping Springs, New Mexico.</title>
        <authorList>
            <person name="Kyndt J.A."/>
            <person name="Moore T.C."/>
        </authorList>
    </citation>
    <scope>NUCLEOTIDE SEQUENCE [LARGE SCALE GENOMIC DNA]</scope>
    <source>
        <strain evidence="6 7">DPS</strain>
    </source>
</reference>
<comment type="caution">
    <text evidence="6">The sequence shown here is derived from an EMBL/GenBank/DDBJ whole genome shotgun (WGS) entry which is preliminary data.</text>
</comment>
<protein>
    <submittedName>
        <fullName evidence="6">Sigma-70 family RNA polymerase sigma factor</fullName>
    </submittedName>
</protein>
<dbReference type="Pfam" id="PF04542">
    <property type="entry name" value="Sigma70_r2"/>
    <property type="match status" value="1"/>
</dbReference>
<organism evidence="6 7">
    <name type="scientific">Chryseobacterium viscerum</name>
    <dbReference type="NCBI Taxonomy" id="1037377"/>
    <lineage>
        <taxon>Bacteria</taxon>
        <taxon>Pseudomonadati</taxon>
        <taxon>Bacteroidota</taxon>
        <taxon>Flavobacteriia</taxon>
        <taxon>Flavobacteriales</taxon>
        <taxon>Weeksellaceae</taxon>
        <taxon>Chryseobacterium group</taxon>
        <taxon>Chryseobacterium</taxon>
    </lineage>
</organism>
<dbReference type="PANTHER" id="PTHR43133:SF46">
    <property type="entry name" value="RNA POLYMERASE SIGMA-70 FACTOR ECF SUBFAMILY"/>
    <property type="match status" value="1"/>
</dbReference>
<dbReference type="EMBL" id="VTPV01000001">
    <property type="protein sequence ID" value="KAB1232333.1"/>
    <property type="molecule type" value="Genomic_DNA"/>
</dbReference>
<proteinExistence type="inferred from homology"/>
<dbReference type="SUPFAM" id="SSF88946">
    <property type="entry name" value="Sigma2 domain of RNA polymerase sigma factors"/>
    <property type="match status" value="1"/>
</dbReference>
<dbReference type="InterPro" id="IPR036388">
    <property type="entry name" value="WH-like_DNA-bd_sf"/>
</dbReference>
<evidence type="ECO:0000256" key="3">
    <source>
        <dbReference type="ARBA" id="ARBA00023082"/>
    </source>
</evidence>
<gene>
    <name evidence="6" type="ORF">F8D52_00790</name>
</gene>
<evidence type="ECO:0000256" key="4">
    <source>
        <dbReference type="ARBA" id="ARBA00023163"/>
    </source>
</evidence>
<keyword evidence="4" id="KW-0804">Transcription</keyword>
<dbReference type="Proteomes" id="UP000326384">
    <property type="component" value="Unassembled WGS sequence"/>
</dbReference>
<dbReference type="Gene3D" id="1.10.1740.10">
    <property type="match status" value="1"/>
</dbReference>
<dbReference type="InterPro" id="IPR013324">
    <property type="entry name" value="RNA_pol_sigma_r3/r4-like"/>
</dbReference>
<accession>A0A5N4BV67</accession>
<dbReference type="SUPFAM" id="SSF88659">
    <property type="entry name" value="Sigma3 and sigma4 domains of RNA polymerase sigma factors"/>
    <property type="match status" value="1"/>
</dbReference>
<dbReference type="InterPro" id="IPR014284">
    <property type="entry name" value="RNA_pol_sigma-70_dom"/>
</dbReference>
<keyword evidence="3" id="KW-0731">Sigma factor</keyword>
<evidence type="ECO:0000256" key="1">
    <source>
        <dbReference type="ARBA" id="ARBA00010641"/>
    </source>
</evidence>
<dbReference type="RefSeq" id="WP_152288608.1">
    <property type="nucleotide sequence ID" value="NZ_VTPV01000001.1"/>
</dbReference>
<evidence type="ECO:0000259" key="5">
    <source>
        <dbReference type="Pfam" id="PF04542"/>
    </source>
</evidence>
<evidence type="ECO:0000256" key="2">
    <source>
        <dbReference type="ARBA" id="ARBA00023015"/>
    </source>
</evidence>
<dbReference type="PANTHER" id="PTHR43133">
    <property type="entry name" value="RNA POLYMERASE ECF-TYPE SIGMA FACTO"/>
    <property type="match status" value="1"/>
</dbReference>